<dbReference type="PROSITE" id="PS50937">
    <property type="entry name" value="HTH_MERR_2"/>
    <property type="match status" value="1"/>
</dbReference>
<feature type="domain" description="HTH merR-type" evidence="6">
    <location>
        <begin position="20"/>
        <end position="88"/>
    </location>
</feature>
<evidence type="ECO:0000259" key="6">
    <source>
        <dbReference type="PROSITE" id="PS50937"/>
    </source>
</evidence>
<keyword evidence="1" id="KW-0001">2Fe-2S</keyword>
<gene>
    <name evidence="7" type="primary">soxR</name>
    <name evidence="7" type="ORF">M0L44_13530</name>
</gene>
<evidence type="ECO:0000256" key="2">
    <source>
        <dbReference type="ARBA" id="ARBA00023004"/>
    </source>
</evidence>
<dbReference type="RefSeq" id="WP_252770223.1">
    <property type="nucleotide sequence ID" value="NZ_JAMXMC010000007.1"/>
</dbReference>
<reference evidence="7 8" key="1">
    <citation type="submission" date="2022-06" db="EMBL/GenBank/DDBJ databases">
        <title>Ideonella sp. NS12-5 Genome sequencing and assembly.</title>
        <authorList>
            <person name="Jung Y."/>
        </authorList>
    </citation>
    <scope>NUCLEOTIDE SEQUENCE [LARGE SCALE GENOMIC DNA]</scope>
    <source>
        <strain evidence="7 8">NS12-5</strain>
    </source>
</reference>
<dbReference type="InterPro" id="IPR010211">
    <property type="entry name" value="Redox-sen_tscrpt-act_SoxR"/>
</dbReference>
<dbReference type="NCBIfam" id="TIGR01950">
    <property type="entry name" value="SoxR"/>
    <property type="match status" value="1"/>
</dbReference>
<dbReference type="Gene3D" id="1.10.1660.10">
    <property type="match status" value="1"/>
</dbReference>
<evidence type="ECO:0000256" key="5">
    <source>
        <dbReference type="SAM" id="MobiDB-lite"/>
    </source>
</evidence>
<keyword evidence="8" id="KW-1185">Reference proteome</keyword>
<keyword evidence="3" id="KW-0411">Iron-sulfur</keyword>
<dbReference type="InterPro" id="IPR000551">
    <property type="entry name" value="MerR-type_HTH_dom"/>
</dbReference>
<keyword evidence="4" id="KW-0238">DNA-binding</keyword>
<sequence length="193" mass="20630">MSSDSSASPLPAERAQATQALSIGELARRAGLAPSAIRFYEQQGLMASQRSASGRRRYTRADLRRLAFIRAAQTLGLSLEEIRAALASLPEGRTPTKADWERLSRGWKTLLDERIAAMTRLRDRLGSCIGCGCLSLKSCALYNAEDAAAVRGPGARYLLGEAPATRPPASDGPPITPPADSRRSAAGRPARRG</sequence>
<comment type="caution">
    <text evidence="7">The sequence shown here is derived from an EMBL/GenBank/DDBJ whole genome shotgun (WGS) entry which is preliminary data.</text>
</comment>
<dbReference type="PRINTS" id="PR00040">
    <property type="entry name" value="HTHMERR"/>
</dbReference>
<protein>
    <submittedName>
        <fullName evidence="7">Redox-sensitive transcriptional activator SoxR</fullName>
    </submittedName>
</protein>
<dbReference type="Proteomes" id="UP001204851">
    <property type="component" value="Unassembled WGS sequence"/>
</dbReference>
<dbReference type="PROSITE" id="PS00552">
    <property type="entry name" value="HTH_MERR_1"/>
    <property type="match status" value="1"/>
</dbReference>
<proteinExistence type="predicted"/>
<dbReference type="Pfam" id="PF13411">
    <property type="entry name" value="MerR_1"/>
    <property type="match status" value="1"/>
</dbReference>
<dbReference type="InterPro" id="IPR009061">
    <property type="entry name" value="DNA-bd_dom_put_sf"/>
</dbReference>
<evidence type="ECO:0000313" key="8">
    <source>
        <dbReference type="Proteomes" id="UP001204851"/>
    </source>
</evidence>
<dbReference type="EMBL" id="JAMXMC010000007">
    <property type="protein sequence ID" value="MCO5977724.1"/>
    <property type="molecule type" value="Genomic_DNA"/>
</dbReference>
<dbReference type="SMART" id="SM00422">
    <property type="entry name" value="HTH_MERR"/>
    <property type="match status" value="1"/>
</dbReference>
<name>A0ABT1BNC6_9BURK</name>
<evidence type="ECO:0000256" key="1">
    <source>
        <dbReference type="ARBA" id="ARBA00022714"/>
    </source>
</evidence>
<dbReference type="SUPFAM" id="SSF46955">
    <property type="entry name" value="Putative DNA-binding domain"/>
    <property type="match status" value="1"/>
</dbReference>
<keyword evidence="1" id="KW-0479">Metal-binding</keyword>
<feature type="compositionally biased region" description="Low complexity" evidence="5">
    <location>
        <begin position="184"/>
        <end position="193"/>
    </location>
</feature>
<evidence type="ECO:0000256" key="4">
    <source>
        <dbReference type="ARBA" id="ARBA00023125"/>
    </source>
</evidence>
<dbReference type="PANTHER" id="PTHR30204:SF0">
    <property type="entry name" value="REDOX-SENSITIVE TRANSCRIPTIONAL ACTIVATOR SOXR"/>
    <property type="match status" value="1"/>
</dbReference>
<evidence type="ECO:0000256" key="3">
    <source>
        <dbReference type="ARBA" id="ARBA00023014"/>
    </source>
</evidence>
<dbReference type="CDD" id="cd01110">
    <property type="entry name" value="HTH_SoxR"/>
    <property type="match status" value="1"/>
</dbReference>
<accession>A0ABT1BNC6</accession>
<keyword evidence="2" id="KW-0408">Iron</keyword>
<feature type="region of interest" description="Disordered" evidence="5">
    <location>
        <begin position="159"/>
        <end position="193"/>
    </location>
</feature>
<dbReference type="PANTHER" id="PTHR30204">
    <property type="entry name" value="REDOX-CYCLING DRUG-SENSING TRANSCRIPTIONAL ACTIVATOR SOXR"/>
    <property type="match status" value="1"/>
</dbReference>
<organism evidence="7 8">
    <name type="scientific">Ideonella oryzae</name>
    <dbReference type="NCBI Taxonomy" id="2937441"/>
    <lineage>
        <taxon>Bacteria</taxon>
        <taxon>Pseudomonadati</taxon>
        <taxon>Pseudomonadota</taxon>
        <taxon>Betaproteobacteria</taxon>
        <taxon>Burkholderiales</taxon>
        <taxon>Sphaerotilaceae</taxon>
        <taxon>Ideonella</taxon>
    </lineage>
</organism>
<dbReference type="InterPro" id="IPR047057">
    <property type="entry name" value="MerR_fam"/>
</dbReference>
<evidence type="ECO:0000313" key="7">
    <source>
        <dbReference type="EMBL" id="MCO5977724.1"/>
    </source>
</evidence>